<comment type="caution">
    <text evidence="1">The sequence shown here is derived from an EMBL/GenBank/DDBJ whole genome shotgun (WGS) entry which is preliminary data.</text>
</comment>
<gene>
    <name evidence="1" type="ORF">Pla144_20630</name>
</gene>
<sequence>MEWKLTSGLRVALCRYGSSLRGLLATVACGVLLSTCCWAESTTVRVRLAWGSGDGAKHRWFGTITCADASFIDLQPLGIESDASAAIRIAGHQLLVDPLEKRGFDGCDVTVTADIGSTVRIELSADQSKTPTIVEVPFKSIIDGQVRHPIDSLESFILAYRCPGDQFRVVSTRESLIFQPGESWPLLLLLDLKKELLLGPVVVDAKLHNGTNSQVAWQFSKTLTSDSPQEEPLAFDVVCPEIEGAYRLTLTARPEESFTTRLVPGQKSKPYATREIDLVVVDPQAKLPLLTDHWIPILSIDPANPSWWQRLPSWAQVTRLSGKPQGSIGNVRLVTRESDVNGLVELPPATQSGEPSWQAFTLPVLEVGVPHLVEITYPMNLRQLLDISVIEPDAAGRVNTSVLNSSLYVDEVIAGDESQLSTHRIVFWPRTRIPQLLVSNRHHTLPSVFGTIKLSRHDNATSSLATQTYAGMPSGRFLAGYIAKPVFAQNFGAAEQLDPSSGMSVQSWSTFLDGARRLTQFLHLSGYNSVFASVAADGSALFPSDILLPSPRYDTGLLAASGQDPKRKDVLELLLRVCDREAVRLVPTLQLDSPLARLEELRSSAAPQESGITCVDAHGQEYRGIVTEGLDPQFGYNLLNEQVQQEVLALVIQLAQRSSEHSAFSGIGLQLASTGYAMLPGLEWGFDDNTCAAFSEATGVSLPMTGENRFRERAAILLGEQQAVWQAWRVQRLTKFYSSIQKQVQSRRSDAQVFLLTEGLFEASSMQRAVRQSMSNPGRLTQLLAERGIDLNQLSAISGVELTSSLQQSSHESLQEQVSTMVLNELAMKGELLPAERRTTDQVFHSVSHTHLPSFDAQSPFGKEATHLVLANQILPAGAQRDYYLTSALASRPLPNFLVGGDFMPMTLDRQRQSLLRTMEQLPERYTESRTLQKQPVQLRIQRTSDATYLICINESPWKVELEASLKLKTASKWQLLGTEALSAERSDSTGAGILPQGASAWKMSLDSYGLQAWKIESPDLEVDQLRMMDDGIMREYLEQRIAAIQDRTGNLNIVRDYRQLQNPGFEVDEGTTRIFGWQVRKGPQGKVAVESDQPHTGEFALRLQSEDRIGVAVQSHLFPIPETGQLVLGAYFRPRQFASDSQFVMSVESEDDGRTYRRFKKISATDLSVNQWTRFELSLSDLPVELGNQIRVQFHASGNADLLVDDIDLCDLRFDDQRRSELVKRVYAAKTALGDHQVVDCLRLVNEYWSRYLVEYVPPVEREPVVLAKQNPATEEAPEESRQKVGSRLRKLVPKIWR</sequence>
<organism evidence="1 2">
    <name type="scientific">Bythopirellula polymerisocia</name>
    <dbReference type="NCBI Taxonomy" id="2528003"/>
    <lineage>
        <taxon>Bacteria</taxon>
        <taxon>Pseudomonadati</taxon>
        <taxon>Planctomycetota</taxon>
        <taxon>Planctomycetia</taxon>
        <taxon>Pirellulales</taxon>
        <taxon>Lacipirellulaceae</taxon>
        <taxon>Bythopirellula</taxon>
    </lineage>
</organism>
<evidence type="ECO:0000313" key="2">
    <source>
        <dbReference type="Proteomes" id="UP000318437"/>
    </source>
</evidence>
<dbReference type="Proteomes" id="UP000318437">
    <property type="component" value="Unassembled WGS sequence"/>
</dbReference>
<keyword evidence="2" id="KW-1185">Reference proteome</keyword>
<dbReference type="Gene3D" id="2.60.120.260">
    <property type="entry name" value="Galactose-binding domain-like"/>
    <property type="match status" value="1"/>
</dbReference>
<proteinExistence type="predicted"/>
<dbReference type="Gene3D" id="3.20.20.80">
    <property type="entry name" value="Glycosidases"/>
    <property type="match status" value="1"/>
</dbReference>
<reference evidence="1 2" key="1">
    <citation type="submission" date="2019-02" db="EMBL/GenBank/DDBJ databases">
        <title>Deep-cultivation of Planctomycetes and their phenomic and genomic characterization uncovers novel biology.</title>
        <authorList>
            <person name="Wiegand S."/>
            <person name="Jogler M."/>
            <person name="Boedeker C."/>
            <person name="Pinto D."/>
            <person name="Vollmers J."/>
            <person name="Rivas-Marin E."/>
            <person name="Kohn T."/>
            <person name="Peeters S.H."/>
            <person name="Heuer A."/>
            <person name="Rast P."/>
            <person name="Oberbeckmann S."/>
            <person name="Bunk B."/>
            <person name="Jeske O."/>
            <person name="Meyerdierks A."/>
            <person name="Storesund J.E."/>
            <person name="Kallscheuer N."/>
            <person name="Luecker S."/>
            <person name="Lage O.M."/>
            <person name="Pohl T."/>
            <person name="Merkel B.J."/>
            <person name="Hornburger P."/>
            <person name="Mueller R.-W."/>
            <person name="Bruemmer F."/>
            <person name="Labrenz M."/>
            <person name="Spormann A.M."/>
            <person name="Op Den Camp H."/>
            <person name="Overmann J."/>
            <person name="Amann R."/>
            <person name="Jetten M.S.M."/>
            <person name="Mascher T."/>
            <person name="Medema M.H."/>
            <person name="Devos D.P."/>
            <person name="Kaster A.-K."/>
            <person name="Ovreas L."/>
            <person name="Rohde M."/>
            <person name="Galperin M.Y."/>
            <person name="Jogler C."/>
        </authorList>
    </citation>
    <scope>NUCLEOTIDE SEQUENCE [LARGE SCALE GENOMIC DNA]</scope>
    <source>
        <strain evidence="1 2">Pla144</strain>
    </source>
</reference>
<dbReference type="OrthoDB" id="271087at2"/>
<evidence type="ECO:0008006" key="3">
    <source>
        <dbReference type="Google" id="ProtNLM"/>
    </source>
</evidence>
<dbReference type="EMBL" id="SJPS01000003">
    <property type="protein sequence ID" value="TWU27291.1"/>
    <property type="molecule type" value="Genomic_DNA"/>
</dbReference>
<accession>A0A5C6CV27</accession>
<evidence type="ECO:0000313" key="1">
    <source>
        <dbReference type="EMBL" id="TWU27291.1"/>
    </source>
</evidence>
<protein>
    <recommendedName>
        <fullName evidence="3">Glycosyl hydrolase-like 10 domain-containing protein</fullName>
    </recommendedName>
</protein>
<name>A0A5C6CV27_9BACT</name>